<reference evidence="3" key="2">
    <citation type="submission" date="2023-11" db="UniProtKB">
        <authorList>
            <consortium name="WormBaseParasite"/>
        </authorList>
    </citation>
    <scope>IDENTIFICATION</scope>
</reference>
<keyword evidence="1" id="KW-0732">Signal</keyword>
<feature type="signal peptide" evidence="1">
    <location>
        <begin position="1"/>
        <end position="21"/>
    </location>
</feature>
<keyword evidence="2" id="KW-1185">Reference proteome</keyword>
<evidence type="ECO:0000313" key="3">
    <source>
        <dbReference type="WBParaSite" id="TREG1_122300.3"/>
    </source>
</evidence>
<dbReference type="Proteomes" id="UP000050795">
    <property type="component" value="Unassembled WGS sequence"/>
</dbReference>
<evidence type="ECO:0000256" key="1">
    <source>
        <dbReference type="SAM" id="SignalP"/>
    </source>
</evidence>
<organism evidence="2 3">
    <name type="scientific">Trichobilharzia regenti</name>
    <name type="common">Nasal bird schistosome</name>
    <dbReference type="NCBI Taxonomy" id="157069"/>
    <lineage>
        <taxon>Eukaryota</taxon>
        <taxon>Metazoa</taxon>
        <taxon>Spiralia</taxon>
        <taxon>Lophotrochozoa</taxon>
        <taxon>Platyhelminthes</taxon>
        <taxon>Trematoda</taxon>
        <taxon>Digenea</taxon>
        <taxon>Strigeidida</taxon>
        <taxon>Schistosomatoidea</taxon>
        <taxon>Schistosomatidae</taxon>
        <taxon>Trichobilharzia</taxon>
    </lineage>
</organism>
<dbReference type="WBParaSite" id="TREG1_122300.3">
    <property type="protein sequence ID" value="TREG1_122300.3"/>
    <property type="gene ID" value="TREG1_122300"/>
</dbReference>
<sequence length="204" mass="24020">MTRFILCSLFVFLLLAQLSLQTYISVIEDEIKELSEISFENALSGKRSSKIAKKAGEKWRHQKEKINKQLASRNKTLDNYVVCKSKYFTSHHNAAVYRDLLTTIEEIKRQHAGFFKDYSDLVAKFQDKLNRNERKRVLPKYQKCDKHLPIKKNKVIKRISKLISKETFSKSMSEMYNALADIYLSIAQLMHKILKEFDTYLENE</sequence>
<evidence type="ECO:0000313" key="2">
    <source>
        <dbReference type="Proteomes" id="UP000050795"/>
    </source>
</evidence>
<reference evidence="2" key="1">
    <citation type="submission" date="2022-06" db="EMBL/GenBank/DDBJ databases">
        <authorList>
            <person name="Berger JAMES D."/>
            <person name="Berger JAMES D."/>
        </authorList>
    </citation>
    <scope>NUCLEOTIDE SEQUENCE [LARGE SCALE GENOMIC DNA]</scope>
</reference>
<proteinExistence type="predicted"/>
<evidence type="ECO:0008006" key="4">
    <source>
        <dbReference type="Google" id="ProtNLM"/>
    </source>
</evidence>
<protein>
    <recommendedName>
        <fullName evidence="4">BAR domain-containing protein</fullName>
    </recommendedName>
</protein>
<name>A0AA85J1P6_TRIRE</name>
<dbReference type="AlphaFoldDB" id="A0AA85J1P6"/>
<feature type="chain" id="PRO_5041706574" description="BAR domain-containing protein" evidence="1">
    <location>
        <begin position="22"/>
        <end position="204"/>
    </location>
</feature>
<accession>A0AA85J1P6</accession>